<evidence type="ECO:0000256" key="3">
    <source>
        <dbReference type="PIRSR" id="PIRSR006241-50"/>
    </source>
</evidence>
<evidence type="ECO:0000313" key="6">
    <source>
        <dbReference type="Proteomes" id="UP000466966"/>
    </source>
</evidence>
<feature type="active site" description="Proton donor/acceptor" evidence="3">
    <location>
        <position position="139"/>
    </location>
</feature>
<dbReference type="GO" id="GO:0016853">
    <property type="term" value="F:isomerase activity"/>
    <property type="evidence" value="ECO:0007669"/>
    <property type="project" value="UniProtKB-KW"/>
</dbReference>
<dbReference type="Gene3D" id="3.20.20.150">
    <property type="entry name" value="Divalent-metal-dependent TIM barrel enzymes"/>
    <property type="match status" value="1"/>
</dbReference>
<proteinExistence type="inferred from homology"/>
<dbReference type="InterPro" id="IPR050417">
    <property type="entry name" value="Sugar_Epim/Isomerase"/>
</dbReference>
<dbReference type="InterPro" id="IPR013022">
    <property type="entry name" value="Xyl_isomerase-like_TIM-brl"/>
</dbReference>
<feature type="domain" description="Xylose isomerase-like TIM barrel" evidence="4">
    <location>
        <begin position="24"/>
        <end position="253"/>
    </location>
</feature>
<comment type="similarity">
    <text evidence="2">Belongs to the hyi family.</text>
</comment>
<keyword evidence="1 2" id="KW-0413">Isomerase</keyword>
<evidence type="ECO:0000313" key="5">
    <source>
        <dbReference type="EMBL" id="MXO71901.1"/>
    </source>
</evidence>
<dbReference type="Proteomes" id="UP000466966">
    <property type="component" value="Unassembled WGS sequence"/>
</dbReference>
<dbReference type="PIRSF" id="PIRSF006241">
    <property type="entry name" value="HyI"/>
    <property type="match status" value="1"/>
</dbReference>
<comment type="caution">
    <text evidence="5">The sequence shown here is derived from an EMBL/GenBank/DDBJ whole genome shotgun (WGS) entry which is preliminary data.</text>
</comment>
<dbReference type="PANTHER" id="PTHR43489">
    <property type="entry name" value="ISOMERASE"/>
    <property type="match status" value="1"/>
</dbReference>
<dbReference type="RefSeq" id="WP_160771835.1">
    <property type="nucleotide sequence ID" value="NZ_WTYV01000003.1"/>
</dbReference>
<feature type="active site" description="Proton donor/acceptor" evidence="3">
    <location>
        <position position="237"/>
    </location>
</feature>
<organism evidence="5 6">
    <name type="scientific">Alteraurantiacibacter buctensis</name>
    <dbReference type="NCBI Taxonomy" id="1503981"/>
    <lineage>
        <taxon>Bacteria</taxon>
        <taxon>Pseudomonadati</taxon>
        <taxon>Pseudomonadota</taxon>
        <taxon>Alphaproteobacteria</taxon>
        <taxon>Sphingomonadales</taxon>
        <taxon>Erythrobacteraceae</taxon>
        <taxon>Alteraurantiacibacter</taxon>
    </lineage>
</organism>
<dbReference type="AlphaFoldDB" id="A0A844YYP0"/>
<gene>
    <name evidence="5" type="ORF">GRI99_09670</name>
</gene>
<dbReference type="EMBL" id="WTYV01000003">
    <property type="protein sequence ID" value="MXO71901.1"/>
    <property type="molecule type" value="Genomic_DNA"/>
</dbReference>
<evidence type="ECO:0000256" key="2">
    <source>
        <dbReference type="PIRNR" id="PIRNR006241"/>
    </source>
</evidence>
<dbReference type="InterPro" id="IPR036237">
    <property type="entry name" value="Xyl_isomerase-like_sf"/>
</dbReference>
<dbReference type="SUPFAM" id="SSF51658">
    <property type="entry name" value="Xylose isomerase-like"/>
    <property type="match status" value="1"/>
</dbReference>
<reference evidence="5 6" key="1">
    <citation type="submission" date="2019-12" db="EMBL/GenBank/DDBJ databases">
        <title>Genomic-based taxomic classification of the family Erythrobacteraceae.</title>
        <authorList>
            <person name="Xu L."/>
        </authorList>
    </citation>
    <scope>NUCLEOTIDE SEQUENCE [LARGE SCALE GENOMIC DNA]</scope>
    <source>
        <strain evidence="5 6">M0322</strain>
    </source>
</reference>
<evidence type="ECO:0000259" key="4">
    <source>
        <dbReference type="Pfam" id="PF01261"/>
    </source>
</evidence>
<dbReference type="OrthoDB" id="9786584at2"/>
<dbReference type="InterPro" id="IPR026040">
    <property type="entry name" value="HyI-like"/>
</dbReference>
<accession>A0A844YYP0</accession>
<sequence length="256" mass="27613">MSWELSVNLEYGFTEAGEKIEDRIAAAAAAGFTKVELFLLKGRDLPAIKAALDANGVQLVSTVADYVTQLVDPATHDGFCETFREAAENARFLGCGNVVVTSGRGVPWLKRPVQLAIFADALRKIVPIAEELGTTILLESANTRHDHPGVLCSTTQDSVVVADMVDSPRVKVLYDLYHSVVEGEDPEAELQAAMHQVVHVQIADAPGRGEPGSAAIDWPGALAMLERLGYRGLIGIECQPQRPSAEAFAHIRNLCR</sequence>
<keyword evidence="6" id="KW-1185">Reference proteome</keyword>
<name>A0A844YYP0_9SPHN</name>
<dbReference type="Pfam" id="PF01261">
    <property type="entry name" value="AP_endonuc_2"/>
    <property type="match status" value="1"/>
</dbReference>
<protein>
    <submittedName>
        <fullName evidence="5">TIM barrel protein</fullName>
    </submittedName>
</protein>
<evidence type="ECO:0000256" key="1">
    <source>
        <dbReference type="ARBA" id="ARBA00023235"/>
    </source>
</evidence>